<dbReference type="InterPro" id="IPR003837">
    <property type="entry name" value="GatC"/>
</dbReference>
<dbReference type="PANTHER" id="PTHR15004:SF0">
    <property type="entry name" value="GLUTAMYL-TRNA(GLN) AMIDOTRANSFERASE SUBUNIT C, MITOCHONDRIAL"/>
    <property type="match status" value="1"/>
</dbReference>
<accession>A0ABR1Y123</accession>
<reference evidence="2 3" key="1">
    <citation type="journal article" date="2022" name="G3 (Bethesda)">
        <title>Enemy or ally: a genomic approach to elucidate the lifestyle of Phyllosticta citrichinaensis.</title>
        <authorList>
            <person name="Buijs V.A."/>
            <person name="Groenewald J.Z."/>
            <person name="Haridas S."/>
            <person name="LaButti K.M."/>
            <person name="Lipzen A."/>
            <person name="Martin F.M."/>
            <person name="Barry K."/>
            <person name="Grigoriev I.V."/>
            <person name="Crous P.W."/>
            <person name="Seidl M.F."/>
        </authorList>
    </citation>
    <scope>NUCLEOTIDE SEQUENCE [LARGE SCALE GENOMIC DNA]</scope>
    <source>
        <strain evidence="2 3">CBS 129764</strain>
    </source>
</reference>
<proteinExistence type="predicted"/>
<feature type="domain" description="Glutamyl-tRNA amidotransferase complex subunit Gta3" evidence="1">
    <location>
        <begin position="69"/>
        <end position="122"/>
    </location>
</feature>
<dbReference type="InterPro" id="IPR049545">
    <property type="entry name" value="Gta3_dom"/>
</dbReference>
<evidence type="ECO:0000313" key="3">
    <source>
        <dbReference type="Proteomes" id="UP001456524"/>
    </source>
</evidence>
<dbReference type="Proteomes" id="UP001456524">
    <property type="component" value="Unassembled WGS sequence"/>
</dbReference>
<keyword evidence="3" id="KW-1185">Reference proteome</keyword>
<dbReference type="InterPro" id="IPR036113">
    <property type="entry name" value="Asp/Glu-ADT_sf_sub_c"/>
</dbReference>
<evidence type="ECO:0000313" key="2">
    <source>
        <dbReference type="EMBL" id="KAK8174270.1"/>
    </source>
</evidence>
<dbReference type="SUPFAM" id="SSF141000">
    <property type="entry name" value="Glu-tRNAGln amidotransferase C subunit"/>
    <property type="match status" value="1"/>
</dbReference>
<dbReference type="EMBL" id="JBBWUH010000003">
    <property type="protein sequence ID" value="KAK8174270.1"/>
    <property type="molecule type" value="Genomic_DNA"/>
</dbReference>
<gene>
    <name evidence="2" type="ORF">IWX90DRAFT_413633</name>
</gene>
<dbReference type="Pfam" id="PF20978">
    <property type="entry name" value="Gta3"/>
    <property type="match status" value="1"/>
</dbReference>
<protein>
    <recommendedName>
        <fullName evidence="1">Glutamyl-tRNA amidotransferase complex subunit Gta3 domain-containing protein</fullName>
    </recommendedName>
</protein>
<comment type="caution">
    <text evidence="2">The sequence shown here is derived from an EMBL/GenBank/DDBJ whole genome shotgun (WGS) entry which is preliminary data.</text>
</comment>
<organism evidence="2 3">
    <name type="scientific">Phyllosticta citrichinensis</name>
    <dbReference type="NCBI Taxonomy" id="1130410"/>
    <lineage>
        <taxon>Eukaryota</taxon>
        <taxon>Fungi</taxon>
        <taxon>Dikarya</taxon>
        <taxon>Ascomycota</taxon>
        <taxon>Pezizomycotina</taxon>
        <taxon>Dothideomycetes</taxon>
        <taxon>Dothideomycetes incertae sedis</taxon>
        <taxon>Botryosphaeriales</taxon>
        <taxon>Phyllostictaceae</taxon>
        <taxon>Phyllosticta</taxon>
    </lineage>
</organism>
<sequence>MILRLSTLLRSASRARSSAATAQSSPSCATRTIRLSSTAAIGDIDELLAKPTWSVRSLLPSDSQAADAPAVTPKQLRHLLRLSALPEPKTAQEEENMLATLRSQLHFVRAIQEIDTEGVSPLRAIRDESIPAEEELEVGLDSSAVKEALAQEEVRGEHYRRIVTKEREEDGISKTAEDWDVLGHAEKKVGKYFIVENESSQH</sequence>
<dbReference type="PANTHER" id="PTHR15004">
    <property type="entry name" value="GLUTAMYL-TRNA(GLN) AMIDOTRANSFERASE SUBUNIT C, MITOCHONDRIAL"/>
    <property type="match status" value="1"/>
</dbReference>
<name>A0ABR1Y123_9PEZI</name>
<evidence type="ECO:0000259" key="1">
    <source>
        <dbReference type="Pfam" id="PF20978"/>
    </source>
</evidence>